<gene>
    <name evidence="3" type="ORF">EJ913_06510</name>
</gene>
<feature type="compositionally biased region" description="Basic residues" evidence="1">
    <location>
        <begin position="12"/>
        <end position="22"/>
    </location>
</feature>
<dbReference type="OrthoDB" id="2086138at2"/>
<evidence type="ECO:0000313" key="3">
    <source>
        <dbReference type="EMBL" id="RUQ74019.1"/>
    </source>
</evidence>
<sequence>MSDKYDVGYGKPPRHSRFKKGRSGNPAGRPKGRRRIEQTLLKLAMQVCTIRRNGEIEQANVLEALFHVIVVQASKGNAGIAIKLTELLLKVEERAESRAATTVFAQPTGVLVVPGMMEIDDWEKAAEKQQAQYRSAVGDPPGEEAELELADPGEYR</sequence>
<reference evidence="3 4" key="1">
    <citation type="submission" date="2018-12" db="EMBL/GenBank/DDBJ databases">
        <authorList>
            <person name="Yang Y."/>
        </authorList>
    </citation>
    <scope>NUCLEOTIDE SEQUENCE [LARGE SCALE GENOMIC DNA]</scope>
    <source>
        <strain evidence="3 4">GSF71</strain>
    </source>
</reference>
<organism evidence="3 4">
    <name type="scientific">Azospirillum doebereinerae</name>
    <dbReference type="NCBI Taxonomy" id="92933"/>
    <lineage>
        <taxon>Bacteria</taxon>
        <taxon>Pseudomonadati</taxon>
        <taxon>Pseudomonadota</taxon>
        <taxon>Alphaproteobacteria</taxon>
        <taxon>Rhodospirillales</taxon>
        <taxon>Azospirillaceae</taxon>
        <taxon>Azospirillum</taxon>
    </lineage>
</organism>
<feature type="region of interest" description="Disordered" evidence="1">
    <location>
        <begin position="130"/>
        <end position="156"/>
    </location>
</feature>
<evidence type="ECO:0000256" key="1">
    <source>
        <dbReference type="SAM" id="MobiDB-lite"/>
    </source>
</evidence>
<dbReference type="Pfam" id="PF18932">
    <property type="entry name" value="DUF5681"/>
    <property type="match status" value="1"/>
</dbReference>
<keyword evidence="4" id="KW-1185">Reference proteome</keyword>
<proteinExistence type="predicted"/>
<feature type="compositionally biased region" description="Acidic residues" evidence="1">
    <location>
        <begin position="141"/>
        <end position="156"/>
    </location>
</feature>
<evidence type="ECO:0000259" key="2">
    <source>
        <dbReference type="Pfam" id="PF18932"/>
    </source>
</evidence>
<name>A0A3S0VJP5_9PROT</name>
<accession>A0A3S0VJP5</accession>
<feature type="domain" description="DUF5681" evidence="2">
    <location>
        <begin position="14"/>
        <end position="89"/>
    </location>
</feature>
<dbReference type="EMBL" id="RZIJ01000004">
    <property type="protein sequence ID" value="RUQ74019.1"/>
    <property type="molecule type" value="Genomic_DNA"/>
</dbReference>
<dbReference type="InterPro" id="IPR043736">
    <property type="entry name" value="DUF5681"/>
</dbReference>
<protein>
    <recommendedName>
        <fullName evidence="2">DUF5681 domain-containing protein</fullName>
    </recommendedName>
</protein>
<dbReference type="Proteomes" id="UP000280346">
    <property type="component" value="Unassembled WGS sequence"/>
</dbReference>
<evidence type="ECO:0000313" key="4">
    <source>
        <dbReference type="Proteomes" id="UP000280346"/>
    </source>
</evidence>
<comment type="caution">
    <text evidence="3">The sequence shown here is derived from an EMBL/GenBank/DDBJ whole genome shotgun (WGS) entry which is preliminary data.</text>
</comment>
<dbReference type="AlphaFoldDB" id="A0A3S0VJP5"/>
<feature type="region of interest" description="Disordered" evidence="1">
    <location>
        <begin position="1"/>
        <end position="33"/>
    </location>
</feature>
<dbReference type="RefSeq" id="WP_126996013.1">
    <property type="nucleotide sequence ID" value="NZ_JBNPXW010000007.1"/>
</dbReference>